<dbReference type="GO" id="GO:0005737">
    <property type="term" value="C:cytoplasm"/>
    <property type="evidence" value="ECO:0007669"/>
    <property type="project" value="TreeGrafter"/>
</dbReference>
<dbReference type="InterPro" id="IPR032466">
    <property type="entry name" value="Metal_Hydrolase"/>
</dbReference>
<gene>
    <name evidence="3" type="ORF">CEY11_10710</name>
</gene>
<dbReference type="GO" id="GO:0016787">
    <property type="term" value="F:hydrolase activity"/>
    <property type="evidence" value="ECO:0007669"/>
    <property type="project" value="InterPro"/>
</dbReference>
<evidence type="ECO:0000313" key="4">
    <source>
        <dbReference type="Proteomes" id="UP000214603"/>
    </source>
</evidence>
<dbReference type="InterPro" id="IPR032465">
    <property type="entry name" value="ACMSD"/>
</dbReference>
<organism evidence="3 4">
    <name type="scientific">Candidimonas nitroreducens</name>
    <dbReference type="NCBI Taxonomy" id="683354"/>
    <lineage>
        <taxon>Bacteria</taxon>
        <taxon>Pseudomonadati</taxon>
        <taxon>Pseudomonadota</taxon>
        <taxon>Betaproteobacteria</taxon>
        <taxon>Burkholderiales</taxon>
        <taxon>Alcaligenaceae</taxon>
        <taxon>Candidimonas</taxon>
    </lineage>
</organism>
<comment type="caution">
    <text evidence="3">The sequence shown here is derived from an EMBL/GenBank/DDBJ whole genome shotgun (WGS) entry which is preliminary data.</text>
</comment>
<accession>A0A225MFQ1</accession>
<dbReference type="GO" id="GO:0016831">
    <property type="term" value="F:carboxy-lyase activity"/>
    <property type="evidence" value="ECO:0007669"/>
    <property type="project" value="InterPro"/>
</dbReference>
<evidence type="ECO:0000256" key="1">
    <source>
        <dbReference type="ARBA" id="ARBA00023239"/>
    </source>
</evidence>
<evidence type="ECO:0000313" key="3">
    <source>
        <dbReference type="EMBL" id="OWT60137.1"/>
    </source>
</evidence>
<dbReference type="EMBL" id="NJIH01000006">
    <property type="protein sequence ID" value="OWT60137.1"/>
    <property type="molecule type" value="Genomic_DNA"/>
</dbReference>
<feature type="domain" description="Amidohydrolase-related" evidence="2">
    <location>
        <begin position="34"/>
        <end position="357"/>
    </location>
</feature>
<dbReference type="SUPFAM" id="SSF51556">
    <property type="entry name" value="Metallo-dependent hydrolases"/>
    <property type="match status" value="1"/>
</dbReference>
<name>A0A225MFQ1_9BURK</name>
<dbReference type="AlphaFoldDB" id="A0A225MFQ1"/>
<keyword evidence="4" id="KW-1185">Reference proteome</keyword>
<keyword evidence="1" id="KW-0456">Lyase</keyword>
<evidence type="ECO:0000259" key="2">
    <source>
        <dbReference type="Pfam" id="PF04909"/>
    </source>
</evidence>
<dbReference type="InterPro" id="IPR006680">
    <property type="entry name" value="Amidohydro-rel"/>
</dbReference>
<dbReference type="Proteomes" id="UP000214603">
    <property type="component" value="Unassembled WGS sequence"/>
</dbReference>
<dbReference type="Gene3D" id="3.20.20.140">
    <property type="entry name" value="Metal-dependent hydrolases"/>
    <property type="match status" value="1"/>
</dbReference>
<dbReference type="RefSeq" id="WP_088603395.1">
    <property type="nucleotide sequence ID" value="NZ_NJIH01000006.1"/>
</dbReference>
<dbReference type="PANTHER" id="PTHR21240">
    <property type="entry name" value="2-AMINO-3-CARBOXYLMUCONATE-6-SEMIALDEHYDE DECARBOXYLASE"/>
    <property type="match status" value="1"/>
</dbReference>
<dbReference type="Pfam" id="PF04909">
    <property type="entry name" value="Amidohydro_2"/>
    <property type="match status" value="1"/>
</dbReference>
<proteinExistence type="predicted"/>
<reference evidence="4" key="1">
    <citation type="submission" date="2017-06" db="EMBL/GenBank/DDBJ databases">
        <title>Herbaspirillum phytohormonus sp. nov., isolated from the root nodule of Robinia pseudoacacia in lead-zinc mine.</title>
        <authorList>
            <person name="Fan M."/>
            <person name="Lin Y."/>
        </authorList>
    </citation>
    <scope>NUCLEOTIDE SEQUENCE [LARGE SCALE GENOMIC DNA]</scope>
    <source>
        <strain evidence="4">SC-089</strain>
    </source>
</reference>
<dbReference type="GO" id="GO:0019748">
    <property type="term" value="P:secondary metabolic process"/>
    <property type="evidence" value="ECO:0007669"/>
    <property type="project" value="TreeGrafter"/>
</dbReference>
<dbReference type="PANTHER" id="PTHR21240:SF28">
    <property type="entry name" value="ISO-OROTATE DECARBOXYLASE (EUROFUNG)"/>
    <property type="match status" value="1"/>
</dbReference>
<sequence>MLFKCGSSDPAYQDALTDITPIRRQRGSAGQLHIDVHCHVVSEKAAKLAGTPPRPKDDPFVFFSSQDTKAVSASHAKITAPKMSSLEQRLADMDYMGVDIQVVSTSPFQYFHWTEPELGAELARIVNDNIADMAAHESGRIVGVGTLPMQDPLASQGELERCIQLGFKGIQFSTNINGEELASEKFHKLYRRMEEAQMVMFLHPNGYTDGARLSKHYLNNLIGNPLDTTVAVAHLIFDGVLDKVPGLNICLPHAGGYLGAYPGRFDHAYCARPDCRRHASKLPREYLKKMFFDTIAFDRGQLEALVEQWGPDHVVLGTDYPYDMGDDDPVGAIDQLRITEEEKIKIRGANAAALLRLRAPKD</sequence>
<dbReference type="OrthoDB" id="149172at2"/>
<protein>
    <submittedName>
        <fullName evidence="3">Aminocarboxymuconate-semialdehyde decarboxylase</fullName>
    </submittedName>
</protein>